<dbReference type="Pfam" id="PF16124">
    <property type="entry name" value="RecQ_Zn_bind"/>
    <property type="match status" value="1"/>
</dbReference>
<dbReference type="GO" id="GO:0009378">
    <property type="term" value="F:four-way junction helicase activity"/>
    <property type="evidence" value="ECO:0007669"/>
    <property type="project" value="TreeGrafter"/>
</dbReference>
<dbReference type="SMART" id="SM00341">
    <property type="entry name" value="HRDC"/>
    <property type="match status" value="1"/>
</dbReference>
<dbReference type="PATRIC" id="fig|1423724.4.peg.119"/>
<keyword evidence="7" id="KW-0378">Hydrolase</keyword>
<accession>A0A0R1TVZ8</accession>
<keyword evidence="8 20" id="KW-0347">Helicase</keyword>
<dbReference type="PROSITE" id="PS50967">
    <property type="entry name" value="HRDC"/>
    <property type="match status" value="1"/>
</dbReference>
<keyword evidence="4" id="KW-0479">Metal-binding</keyword>
<evidence type="ECO:0000256" key="7">
    <source>
        <dbReference type="ARBA" id="ARBA00022801"/>
    </source>
</evidence>
<dbReference type="InterPro" id="IPR002121">
    <property type="entry name" value="HRDC_dom"/>
</dbReference>
<dbReference type="GO" id="GO:0006310">
    <property type="term" value="P:DNA recombination"/>
    <property type="evidence" value="ECO:0007669"/>
    <property type="project" value="UniProtKB-UniRule"/>
</dbReference>
<evidence type="ECO:0000256" key="14">
    <source>
        <dbReference type="ARBA" id="ARBA00023235"/>
    </source>
</evidence>
<dbReference type="AlphaFoldDB" id="A0A0R1TVZ8"/>
<comment type="caution">
    <text evidence="20">The sequence shown here is derived from an EMBL/GenBank/DDBJ whole genome shotgun (WGS) entry which is preliminary data.</text>
</comment>
<dbReference type="InterPro" id="IPR027417">
    <property type="entry name" value="P-loop_NTPase"/>
</dbReference>
<dbReference type="PROSITE" id="PS51192">
    <property type="entry name" value="HELICASE_ATP_BIND_1"/>
    <property type="match status" value="1"/>
</dbReference>
<dbReference type="NCBIfam" id="TIGR01389">
    <property type="entry name" value="recQ"/>
    <property type="match status" value="1"/>
</dbReference>
<dbReference type="GO" id="GO:0005524">
    <property type="term" value="F:ATP binding"/>
    <property type="evidence" value="ECO:0007669"/>
    <property type="project" value="UniProtKB-KW"/>
</dbReference>
<dbReference type="GO" id="GO:0030894">
    <property type="term" value="C:replisome"/>
    <property type="evidence" value="ECO:0007669"/>
    <property type="project" value="TreeGrafter"/>
</dbReference>
<dbReference type="GO" id="GO:0043138">
    <property type="term" value="F:3'-5' DNA helicase activity"/>
    <property type="evidence" value="ECO:0007669"/>
    <property type="project" value="UniProtKB-EC"/>
</dbReference>
<evidence type="ECO:0000256" key="8">
    <source>
        <dbReference type="ARBA" id="ARBA00022806"/>
    </source>
</evidence>
<dbReference type="InterPro" id="IPR004589">
    <property type="entry name" value="DNA_helicase_ATP-dep_RecQ"/>
</dbReference>
<evidence type="ECO:0000256" key="16">
    <source>
        <dbReference type="NCBIfam" id="TIGR01389"/>
    </source>
</evidence>
<evidence type="ECO:0000256" key="9">
    <source>
        <dbReference type="ARBA" id="ARBA00022833"/>
    </source>
</evidence>
<dbReference type="PANTHER" id="PTHR13710:SF105">
    <property type="entry name" value="ATP-DEPENDENT DNA HELICASE Q1"/>
    <property type="match status" value="1"/>
</dbReference>
<evidence type="ECO:0000256" key="15">
    <source>
        <dbReference type="ARBA" id="ARBA00034617"/>
    </source>
</evidence>
<keyword evidence="5" id="KW-0547">Nucleotide-binding</keyword>
<dbReference type="InterPro" id="IPR036390">
    <property type="entry name" value="WH_DNA-bd_sf"/>
</dbReference>
<evidence type="ECO:0000259" key="19">
    <source>
        <dbReference type="PROSITE" id="PS51194"/>
    </source>
</evidence>
<evidence type="ECO:0000256" key="13">
    <source>
        <dbReference type="ARBA" id="ARBA00023204"/>
    </source>
</evidence>
<reference evidence="20 21" key="1">
    <citation type="journal article" date="2015" name="Genome Announc.">
        <title>Expanding the biotechnology potential of lactobacilli through comparative genomics of 213 strains and associated genera.</title>
        <authorList>
            <person name="Sun Z."/>
            <person name="Harris H.M."/>
            <person name="McCann A."/>
            <person name="Guo C."/>
            <person name="Argimon S."/>
            <person name="Zhang W."/>
            <person name="Yang X."/>
            <person name="Jeffery I.B."/>
            <person name="Cooney J.C."/>
            <person name="Kagawa T.F."/>
            <person name="Liu W."/>
            <person name="Song Y."/>
            <person name="Salvetti E."/>
            <person name="Wrobel A."/>
            <person name="Rasinkangas P."/>
            <person name="Parkhill J."/>
            <person name="Rea M.C."/>
            <person name="O'Sullivan O."/>
            <person name="Ritari J."/>
            <person name="Douillard F.P."/>
            <person name="Paul Ross R."/>
            <person name="Yang R."/>
            <person name="Briner A.E."/>
            <person name="Felis G.E."/>
            <person name="de Vos W.M."/>
            <person name="Barrangou R."/>
            <person name="Klaenhammer T.R."/>
            <person name="Caufield P.W."/>
            <person name="Cui Y."/>
            <person name="Zhang H."/>
            <person name="O'Toole P.W."/>
        </authorList>
    </citation>
    <scope>NUCLEOTIDE SEQUENCE [LARGE SCALE GENOMIC DNA]</scope>
    <source>
        <strain evidence="20 21">DSM 16634</strain>
    </source>
</reference>
<dbReference type="eggNOG" id="COG0514">
    <property type="taxonomic scope" value="Bacteria"/>
</dbReference>
<evidence type="ECO:0000256" key="2">
    <source>
        <dbReference type="ARBA" id="ARBA00001947"/>
    </source>
</evidence>
<keyword evidence="21" id="KW-1185">Reference proteome</keyword>
<dbReference type="STRING" id="1423724.FC32_GL000112"/>
<dbReference type="GO" id="GO:0006260">
    <property type="term" value="P:DNA replication"/>
    <property type="evidence" value="ECO:0007669"/>
    <property type="project" value="InterPro"/>
</dbReference>
<dbReference type="GO" id="GO:0009432">
    <property type="term" value="P:SOS response"/>
    <property type="evidence" value="ECO:0007669"/>
    <property type="project" value="UniProtKB-UniRule"/>
</dbReference>
<dbReference type="FunFam" id="3.40.50.300:FF:000296">
    <property type="entry name" value="ATP-dependent DNA helicase RecQ"/>
    <property type="match status" value="1"/>
</dbReference>
<dbReference type="CDD" id="cd17920">
    <property type="entry name" value="DEXHc_RecQ"/>
    <property type="match status" value="1"/>
</dbReference>
<keyword evidence="14" id="KW-0413">Isomerase</keyword>
<protein>
    <recommendedName>
        <fullName evidence="16">DNA helicase RecQ</fullName>
        <ecNumber evidence="16">5.6.2.4</ecNumber>
    </recommendedName>
</protein>
<comment type="similarity">
    <text evidence="3">Belongs to the helicase family. RecQ subfamily.</text>
</comment>
<dbReference type="Gene3D" id="3.40.50.300">
    <property type="entry name" value="P-loop containing nucleotide triphosphate hydrolases"/>
    <property type="match status" value="2"/>
</dbReference>
<evidence type="ECO:0000256" key="4">
    <source>
        <dbReference type="ARBA" id="ARBA00022723"/>
    </source>
</evidence>
<dbReference type="Pfam" id="PF00270">
    <property type="entry name" value="DEAD"/>
    <property type="match status" value="1"/>
</dbReference>
<dbReference type="RefSeq" id="WP_025087739.1">
    <property type="nucleotide sequence ID" value="NZ_AZFT01000040.1"/>
</dbReference>
<name>A0A0R1TVZ8_9LACO</name>
<dbReference type="InterPro" id="IPR036388">
    <property type="entry name" value="WH-like_DNA-bd_sf"/>
</dbReference>
<dbReference type="FunFam" id="1.10.150.80:FF:000002">
    <property type="entry name" value="ATP-dependent DNA helicase RecQ"/>
    <property type="match status" value="1"/>
</dbReference>
<dbReference type="InterPro" id="IPR018982">
    <property type="entry name" value="RQC_domain"/>
</dbReference>
<dbReference type="SMART" id="SM00490">
    <property type="entry name" value="HELICc"/>
    <property type="match status" value="1"/>
</dbReference>
<dbReference type="NCBIfam" id="TIGR00614">
    <property type="entry name" value="recQ_fam"/>
    <property type="match status" value="1"/>
</dbReference>
<dbReference type="Pfam" id="PF00271">
    <property type="entry name" value="Helicase_C"/>
    <property type="match status" value="1"/>
</dbReference>
<feature type="domain" description="Helicase ATP-binding" evidence="18">
    <location>
        <begin position="24"/>
        <end position="193"/>
    </location>
</feature>
<dbReference type="SUPFAM" id="SSF46785">
    <property type="entry name" value="Winged helix' DNA-binding domain"/>
    <property type="match status" value="1"/>
</dbReference>
<dbReference type="EC" id="5.6.2.4" evidence="16"/>
<dbReference type="GO" id="GO:0003677">
    <property type="term" value="F:DNA binding"/>
    <property type="evidence" value="ECO:0007669"/>
    <property type="project" value="UniProtKB-KW"/>
</dbReference>
<dbReference type="Proteomes" id="UP000051324">
    <property type="component" value="Unassembled WGS sequence"/>
</dbReference>
<dbReference type="InterPro" id="IPR014001">
    <property type="entry name" value="Helicase_ATP-bd"/>
</dbReference>
<keyword evidence="6" id="KW-0227">DNA damage</keyword>
<dbReference type="GO" id="GO:0043590">
    <property type="term" value="C:bacterial nucleoid"/>
    <property type="evidence" value="ECO:0007669"/>
    <property type="project" value="TreeGrafter"/>
</dbReference>
<keyword evidence="13" id="KW-0234">DNA repair</keyword>
<dbReference type="SUPFAM" id="SSF47819">
    <property type="entry name" value="HRDC-like"/>
    <property type="match status" value="1"/>
</dbReference>
<organism evidence="20 21">
    <name type="scientific">Ligilactobacillus apodemi DSM 16634 = JCM 16172</name>
    <dbReference type="NCBI Taxonomy" id="1423724"/>
    <lineage>
        <taxon>Bacteria</taxon>
        <taxon>Bacillati</taxon>
        <taxon>Bacillota</taxon>
        <taxon>Bacilli</taxon>
        <taxon>Lactobacillales</taxon>
        <taxon>Lactobacillaceae</taxon>
        <taxon>Ligilactobacillus</taxon>
    </lineage>
</organism>
<evidence type="ECO:0000256" key="11">
    <source>
        <dbReference type="ARBA" id="ARBA00023125"/>
    </source>
</evidence>
<keyword evidence="11" id="KW-0238">DNA-binding</keyword>
<dbReference type="Gene3D" id="1.10.10.10">
    <property type="entry name" value="Winged helix-like DNA-binding domain superfamily/Winged helix DNA-binding domain"/>
    <property type="match status" value="1"/>
</dbReference>
<dbReference type="GO" id="GO:0016787">
    <property type="term" value="F:hydrolase activity"/>
    <property type="evidence" value="ECO:0007669"/>
    <property type="project" value="UniProtKB-KW"/>
</dbReference>
<dbReference type="EMBL" id="AZFT01000040">
    <property type="protein sequence ID" value="KRL85367.1"/>
    <property type="molecule type" value="Genomic_DNA"/>
</dbReference>
<evidence type="ECO:0000313" key="20">
    <source>
        <dbReference type="EMBL" id="KRL85367.1"/>
    </source>
</evidence>
<dbReference type="PANTHER" id="PTHR13710">
    <property type="entry name" value="DNA HELICASE RECQ FAMILY MEMBER"/>
    <property type="match status" value="1"/>
</dbReference>
<dbReference type="InterPro" id="IPR044876">
    <property type="entry name" value="HRDC_dom_sf"/>
</dbReference>
<evidence type="ECO:0000256" key="1">
    <source>
        <dbReference type="ARBA" id="ARBA00001946"/>
    </source>
</evidence>
<dbReference type="InterPro" id="IPR011545">
    <property type="entry name" value="DEAD/DEAH_box_helicase_dom"/>
</dbReference>
<dbReference type="Pfam" id="PF00570">
    <property type="entry name" value="HRDC"/>
    <property type="match status" value="1"/>
</dbReference>
<dbReference type="GO" id="GO:0005737">
    <property type="term" value="C:cytoplasm"/>
    <property type="evidence" value="ECO:0007669"/>
    <property type="project" value="TreeGrafter"/>
</dbReference>
<proteinExistence type="inferred from homology"/>
<evidence type="ECO:0000313" key="21">
    <source>
        <dbReference type="Proteomes" id="UP000051324"/>
    </source>
</evidence>
<comment type="cofactor">
    <cofactor evidence="2">
        <name>Zn(2+)</name>
        <dbReference type="ChEBI" id="CHEBI:29105"/>
    </cofactor>
</comment>
<keyword evidence="12" id="KW-0233">DNA recombination</keyword>
<evidence type="ECO:0000259" key="17">
    <source>
        <dbReference type="PROSITE" id="PS50967"/>
    </source>
</evidence>
<dbReference type="Gene3D" id="1.10.150.80">
    <property type="entry name" value="HRDC domain"/>
    <property type="match status" value="1"/>
</dbReference>
<dbReference type="SUPFAM" id="SSF52540">
    <property type="entry name" value="P-loop containing nucleoside triphosphate hydrolases"/>
    <property type="match status" value="1"/>
</dbReference>
<dbReference type="SMART" id="SM00487">
    <property type="entry name" value="DEXDc"/>
    <property type="match status" value="1"/>
</dbReference>
<dbReference type="SMART" id="SM00956">
    <property type="entry name" value="RQC"/>
    <property type="match status" value="1"/>
</dbReference>
<dbReference type="InterPro" id="IPR010997">
    <property type="entry name" value="HRDC-like_sf"/>
</dbReference>
<evidence type="ECO:0000259" key="18">
    <source>
        <dbReference type="PROSITE" id="PS51192"/>
    </source>
</evidence>
<keyword evidence="10" id="KW-0067">ATP-binding</keyword>
<feature type="domain" description="Helicase C-terminal" evidence="19">
    <location>
        <begin position="213"/>
        <end position="364"/>
    </location>
</feature>
<comment type="cofactor">
    <cofactor evidence="1">
        <name>Mg(2+)</name>
        <dbReference type="ChEBI" id="CHEBI:18420"/>
    </cofactor>
</comment>
<dbReference type="PROSITE" id="PS51194">
    <property type="entry name" value="HELICASE_CTER"/>
    <property type="match status" value="1"/>
</dbReference>
<sequence>MTPTEALNHYFGYNTFKVGQKQIIDLVLAQQNTLALLPTGGGKSLCYQIPALLAPDLTLVISPLISLMKDQVDSLQQNGIKAAYLNSSQDLATTNAVLAKARNHELKLLYIAPERLENQFFLELLQTLRVSLVAVDEAHCISQWGHDFRPSYLKLPELLQNLTTSPTVIALTATATPQVAHDIKQLLHIPLENEVKTSFARPNLSFKLVKGSDFEHYLLTYLQQNPHDSGIIYASTRKKVEQLGALLTKMGIKAGIYHAGLSEEVRKQKQEDFLYDRTPVMVATNAFGMGIDKSNVRFVIHAQVPGSLEAYYQEAGRAGRDGLESEAILFYKDADLQIQRFFIDNSSADEAHREHDYQKLQALTRYANTEECLQRFLVQYFGQDCAACGHCTNCTDTREKQDITKEAQMILSCVIRVRSNFGKKIVAQVLAGSKAKRILELEFDQLSTYGIMRQKTKEIETTIDFLTASGYLTTSSGQFPTLHVTTKGYDVLRGNASVYARSEKVTKKEQTVTDSGLFEHLRKLRRQLAEAQHVPPFVIFSDQSLHDMCVLLPQNEFEFLEVKGVGHSKLEKYGQIFLDEIKEYEKNKEDI</sequence>
<evidence type="ECO:0000256" key="3">
    <source>
        <dbReference type="ARBA" id="ARBA00005446"/>
    </source>
</evidence>
<dbReference type="GO" id="GO:0006281">
    <property type="term" value="P:DNA repair"/>
    <property type="evidence" value="ECO:0007669"/>
    <property type="project" value="UniProtKB-KW"/>
</dbReference>
<evidence type="ECO:0000256" key="10">
    <source>
        <dbReference type="ARBA" id="ARBA00022840"/>
    </source>
</evidence>
<evidence type="ECO:0000256" key="12">
    <source>
        <dbReference type="ARBA" id="ARBA00023172"/>
    </source>
</evidence>
<evidence type="ECO:0000256" key="6">
    <source>
        <dbReference type="ARBA" id="ARBA00022763"/>
    </source>
</evidence>
<dbReference type="CDD" id="cd18794">
    <property type="entry name" value="SF2_C_RecQ"/>
    <property type="match status" value="1"/>
</dbReference>
<dbReference type="Pfam" id="PF09382">
    <property type="entry name" value="RQC"/>
    <property type="match status" value="1"/>
</dbReference>
<comment type="catalytic activity">
    <reaction evidence="15">
        <text>Couples ATP hydrolysis with the unwinding of duplex DNA by translocating in the 3'-5' direction.</text>
        <dbReference type="EC" id="5.6.2.4"/>
    </reaction>
</comment>
<dbReference type="InterPro" id="IPR001650">
    <property type="entry name" value="Helicase_C-like"/>
</dbReference>
<dbReference type="InterPro" id="IPR032284">
    <property type="entry name" value="RecQ_Zn-bd"/>
</dbReference>
<feature type="domain" description="HRDC" evidence="17">
    <location>
        <begin position="511"/>
        <end position="591"/>
    </location>
</feature>
<dbReference type="InterPro" id="IPR006293">
    <property type="entry name" value="DNA_helicase_ATP-dep_RecQ_bac"/>
</dbReference>
<gene>
    <name evidence="20" type="ORF">FC32_GL000112</name>
</gene>
<evidence type="ECO:0000256" key="5">
    <source>
        <dbReference type="ARBA" id="ARBA00022741"/>
    </source>
</evidence>
<keyword evidence="9" id="KW-0862">Zinc</keyword>
<dbReference type="OrthoDB" id="9763310at2"/>
<dbReference type="GO" id="GO:0046872">
    <property type="term" value="F:metal ion binding"/>
    <property type="evidence" value="ECO:0007669"/>
    <property type="project" value="UniProtKB-KW"/>
</dbReference>